<proteinExistence type="predicted"/>
<evidence type="ECO:0000313" key="1">
    <source>
        <dbReference type="EMBL" id="TQF12943.1"/>
    </source>
</evidence>
<protein>
    <submittedName>
        <fullName evidence="1">Uncharacterized protein</fullName>
    </submittedName>
</protein>
<dbReference type="OrthoDB" id="644448at2"/>
<organism evidence="1 2">
    <name type="scientific">Myxococcus llanfairpwllgwyngyllgogerychwyrndrobwllllantysiliogogogochensis</name>
    <dbReference type="NCBI Taxonomy" id="2590453"/>
    <lineage>
        <taxon>Bacteria</taxon>
        <taxon>Pseudomonadati</taxon>
        <taxon>Myxococcota</taxon>
        <taxon>Myxococcia</taxon>
        <taxon>Myxococcales</taxon>
        <taxon>Cystobacterineae</taxon>
        <taxon>Myxococcaceae</taxon>
        <taxon>Myxococcus</taxon>
    </lineage>
</organism>
<gene>
    <name evidence="1" type="ORF">FJV41_26400</name>
</gene>
<evidence type="ECO:0000313" key="2">
    <source>
        <dbReference type="Proteomes" id="UP000315369"/>
    </source>
</evidence>
<name>A0A540WVA3_9BACT</name>
<dbReference type="EMBL" id="VIFM01000118">
    <property type="protein sequence ID" value="TQF12943.1"/>
    <property type="molecule type" value="Genomic_DNA"/>
</dbReference>
<dbReference type="Proteomes" id="UP000315369">
    <property type="component" value="Unassembled WGS sequence"/>
</dbReference>
<keyword evidence="2" id="KW-1185">Reference proteome</keyword>
<dbReference type="RefSeq" id="WP_141645325.1">
    <property type="nucleotide sequence ID" value="NZ_VIFM01000118.1"/>
</dbReference>
<accession>A0A540WVA3</accession>
<sequence>MPADLSSAPLSFAWSNEIAVSFSDPNAQPRQLVEKIWSLDYKAKAALGLACLEWVLFRLDGHTDVGDPLQRVEAAWASILDTGYARSLDFDDVRDEVNRKGDPDGPRQKALILLDDLHFAWGKSRTALEWTAVKSAHLARRVVPASSGYEDWLERTLAALSAAHPCSAGFSHSARTFDHSAEPPIPRAWFESLTVPLDEAADRAAWDAFLRGLDPADNPYLVLADELRAEGFRGEPYRLA</sequence>
<reference evidence="1 2" key="1">
    <citation type="submission" date="2019-06" db="EMBL/GenBank/DDBJ databases">
        <authorList>
            <person name="Livingstone P."/>
            <person name="Whitworth D."/>
        </authorList>
    </citation>
    <scope>NUCLEOTIDE SEQUENCE [LARGE SCALE GENOMIC DNA]</scope>
    <source>
        <strain evidence="1 2">AM401</strain>
    </source>
</reference>
<dbReference type="AlphaFoldDB" id="A0A540WVA3"/>
<comment type="caution">
    <text evidence="1">The sequence shown here is derived from an EMBL/GenBank/DDBJ whole genome shotgun (WGS) entry which is preliminary data.</text>
</comment>